<keyword evidence="17 18" id="KW-0131">Cell cycle</keyword>
<dbReference type="InterPro" id="IPR013221">
    <property type="entry name" value="Mur_ligase_cen"/>
</dbReference>
<evidence type="ECO:0000256" key="14">
    <source>
        <dbReference type="ARBA" id="ARBA00030398"/>
    </source>
</evidence>
<evidence type="ECO:0000256" key="18">
    <source>
        <dbReference type="RuleBase" id="RU003664"/>
    </source>
</evidence>
<dbReference type="AlphaFoldDB" id="A0A415PQN4"/>
<evidence type="ECO:0000313" key="22">
    <source>
        <dbReference type="Proteomes" id="UP000284868"/>
    </source>
</evidence>
<dbReference type="Pfam" id="PF02875">
    <property type="entry name" value="Mur_ligase_C"/>
    <property type="match status" value="1"/>
</dbReference>
<dbReference type="Gene3D" id="3.90.190.20">
    <property type="entry name" value="Mur ligase, C-terminal domain"/>
    <property type="match status" value="1"/>
</dbReference>
<proteinExistence type="inferred from homology"/>
<dbReference type="GO" id="GO:0071555">
    <property type="term" value="P:cell wall organization"/>
    <property type="evidence" value="ECO:0007669"/>
    <property type="project" value="UniProtKB-KW"/>
</dbReference>
<evidence type="ECO:0000256" key="10">
    <source>
        <dbReference type="ARBA" id="ARBA00022840"/>
    </source>
</evidence>
<evidence type="ECO:0000256" key="5">
    <source>
        <dbReference type="ARBA" id="ARBA00012212"/>
    </source>
</evidence>
<evidence type="ECO:0000256" key="4">
    <source>
        <dbReference type="ARBA" id="ARBA00010416"/>
    </source>
</evidence>
<dbReference type="GO" id="GO:0005524">
    <property type="term" value="F:ATP binding"/>
    <property type="evidence" value="ECO:0007669"/>
    <property type="project" value="UniProtKB-UniRule"/>
</dbReference>
<dbReference type="OrthoDB" id="9809796at2"/>
<feature type="domain" description="Mur ligase C-terminal" evidence="19">
    <location>
        <begin position="303"/>
        <end position="411"/>
    </location>
</feature>
<dbReference type="Gene3D" id="3.40.1190.10">
    <property type="entry name" value="Mur-like, catalytic domain"/>
    <property type="match status" value="1"/>
</dbReference>
<evidence type="ECO:0000256" key="2">
    <source>
        <dbReference type="ARBA" id="ARBA00004496"/>
    </source>
</evidence>
<evidence type="ECO:0000256" key="3">
    <source>
        <dbReference type="ARBA" id="ARBA00004752"/>
    </source>
</evidence>
<keyword evidence="13 17" id="KW-0961">Cell wall biogenesis/degradation</keyword>
<dbReference type="GO" id="GO:0009252">
    <property type="term" value="P:peptidoglycan biosynthetic process"/>
    <property type="evidence" value="ECO:0007669"/>
    <property type="project" value="UniProtKB-UniRule"/>
</dbReference>
<evidence type="ECO:0000256" key="6">
    <source>
        <dbReference type="ARBA" id="ARBA00015655"/>
    </source>
</evidence>
<comment type="pathway">
    <text evidence="3 17 18">Cell wall biogenesis; peptidoglycan biosynthesis.</text>
</comment>
<dbReference type="GO" id="GO:0051301">
    <property type="term" value="P:cell division"/>
    <property type="evidence" value="ECO:0007669"/>
    <property type="project" value="UniProtKB-KW"/>
</dbReference>
<evidence type="ECO:0000259" key="20">
    <source>
        <dbReference type="Pfam" id="PF08245"/>
    </source>
</evidence>
<protein>
    <recommendedName>
        <fullName evidence="6 17">UDP-N-acetylmuramoylalanine--D-glutamate ligase</fullName>
        <ecNumber evidence="5 17">6.3.2.9</ecNumber>
    </recommendedName>
    <alternativeName>
        <fullName evidence="15 17">D-glutamic acid-adding enzyme</fullName>
    </alternativeName>
    <alternativeName>
        <fullName evidence="14 17">UDP-N-acetylmuramoyl-L-alanyl-D-glutamate synthetase</fullName>
    </alternativeName>
</protein>
<dbReference type="InterPro" id="IPR004101">
    <property type="entry name" value="Mur_ligase_C"/>
</dbReference>
<dbReference type="InterPro" id="IPR005762">
    <property type="entry name" value="MurD"/>
</dbReference>
<evidence type="ECO:0000256" key="8">
    <source>
        <dbReference type="ARBA" id="ARBA00022598"/>
    </source>
</evidence>
<dbReference type="RefSeq" id="WP_022420402.1">
    <property type="nucleotide sequence ID" value="NZ_CAJKGD010000004.1"/>
</dbReference>
<dbReference type="NCBIfam" id="TIGR01087">
    <property type="entry name" value="murD"/>
    <property type="match status" value="1"/>
</dbReference>
<dbReference type="SUPFAM" id="SSF51984">
    <property type="entry name" value="MurCD N-terminal domain"/>
    <property type="match status" value="1"/>
</dbReference>
<feature type="domain" description="Mur ligase central" evidence="20">
    <location>
        <begin position="108"/>
        <end position="281"/>
    </location>
</feature>
<comment type="subcellular location">
    <subcellularLocation>
        <location evidence="2 17 18">Cytoplasm</location>
    </subcellularLocation>
</comment>
<evidence type="ECO:0000256" key="16">
    <source>
        <dbReference type="ARBA" id="ARBA00047632"/>
    </source>
</evidence>
<evidence type="ECO:0000313" key="21">
    <source>
        <dbReference type="EMBL" id="RHM15052.1"/>
    </source>
</evidence>
<feature type="binding site" evidence="17">
    <location>
        <begin position="110"/>
        <end position="116"/>
    </location>
    <ligand>
        <name>ATP</name>
        <dbReference type="ChEBI" id="CHEBI:30616"/>
    </ligand>
</feature>
<keyword evidence="12 17" id="KW-0573">Peptidoglycan synthesis</keyword>
<comment type="function">
    <text evidence="1 17 18">Cell wall formation. Catalyzes the addition of glutamate to the nucleotide precursor UDP-N-acetylmuramoyl-L-alanine (UMA).</text>
</comment>
<reference evidence="21 22" key="1">
    <citation type="submission" date="2018-08" db="EMBL/GenBank/DDBJ databases">
        <title>A genome reference for cultivated species of the human gut microbiota.</title>
        <authorList>
            <person name="Zou Y."/>
            <person name="Xue W."/>
            <person name="Luo G."/>
        </authorList>
    </citation>
    <scope>NUCLEOTIDE SEQUENCE [LARGE SCALE GENOMIC DNA]</scope>
    <source>
        <strain evidence="21 22">AF35-6BH</strain>
    </source>
</reference>
<evidence type="ECO:0000256" key="17">
    <source>
        <dbReference type="HAMAP-Rule" id="MF_00639"/>
    </source>
</evidence>
<evidence type="ECO:0000256" key="11">
    <source>
        <dbReference type="ARBA" id="ARBA00022960"/>
    </source>
</evidence>
<dbReference type="EC" id="6.3.2.9" evidence="5 17"/>
<evidence type="ECO:0000256" key="1">
    <source>
        <dbReference type="ARBA" id="ARBA00002734"/>
    </source>
</evidence>
<comment type="similarity">
    <text evidence="4 17">Belongs to the MurCDEF family.</text>
</comment>
<dbReference type="SUPFAM" id="SSF53244">
    <property type="entry name" value="MurD-like peptide ligases, peptide-binding domain"/>
    <property type="match status" value="1"/>
</dbReference>
<keyword evidence="7 17" id="KW-0963">Cytoplasm</keyword>
<accession>A0A415PQN4</accession>
<evidence type="ECO:0000259" key="19">
    <source>
        <dbReference type="Pfam" id="PF02875"/>
    </source>
</evidence>
<name>A0A415PQN4_9FIRM</name>
<dbReference type="InterPro" id="IPR036615">
    <property type="entry name" value="Mur_ligase_C_dom_sf"/>
</dbReference>
<keyword evidence="22" id="KW-1185">Reference proteome</keyword>
<sequence length="440" mass="49635">MKKKVLVIGAARSGLAVARLLHKHGYQVILTDMGTVKEKEELLKGGIAVFDQGHPECLLHTDYAFVVKNPGIKYTVPIVRYFVEHEIAIYTEIEIAYRYANGFRYGAITGTNGKTTITTMLYEMLKKKGQAIVAGNIGYPLSELALRYEDEVKDVALELSNFQLLGIEQFAPTVSVVCNLAPDHLDYMPSVESYYASKMRIYENCKEDAWFLRNLDDPIVMEYAKNIPCKVIDFSLTRKDCPLHRANGKVYFEDVVLFEEKSLALKGDYNLSNAMIAACMAYRLGVSCEDIQTVIAQFQPVEHRMEYIGEKRGVKFYNDSKATNTHAVEAALHCFDKNIILLAGGHDKGISFQELSAYDKRIKLCIAFGETKDRFVNVFSHVETRETMQAALTTAIEKASEGDVILLSPACSSYDQFPNYEVRGKLFKEMVQAYLDEEDI</sequence>
<dbReference type="GO" id="GO:0008360">
    <property type="term" value="P:regulation of cell shape"/>
    <property type="evidence" value="ECO:0007669"/>
    <property type="project" value="UniProtKB-KW"/>
</dbReference>
<keyword evidence="10 17" id="KW-0067">ATP-binding</keyword>
<dbReference type="InterPro" id="IPR036565">
    <property type="entry name" value="Mur-like_cat_sf"/>
</dbReference>
<dbReference type="EMBL" id="QRPK01000004">
    <property type="protein sequence ID" value="RHM15052.1"/>
    <property type="molecule type" value="Genomic_DNA"/>
</dbReference>
<evidence type="ECO:0000256" key="15">
    <source>
        <dbReference type="ARBA" id="ARBA00032324"/>
    </source>
</evidence>
<dbReference type="Proteomes" id="UP000284868">
    <property type="component" value="Unassembled WGS sequence"/>
</dbReference>
<dbReference type="GO" id="GO:0005737">
    <property type="term" value="C:cytoplasm"/>
    <property type="evidence" value="ECO:0007669"/>
    <property type="project" value="UniProtKB-SubCell"/>
</dbReference>
<dbReference type="PANTHER" id="PTHR43692:SF1">
    <property type="entry name" value="UDP-N-ACETYLMURAMOYLALANINE--D-GLUTAMATE LIGASE"/>
    <property type="match status" value="1"/>
</dbReference>
<dbReference type="Gene3D" id="3.40.50.720">
    <property type="entry name" value="NAD(P)-binding Rossmann-like Domain"/>
    <property type="match status" value="1"/>
</dbReference>
<keyword evidence="8 17" id="KW-0436">Ligase</keyword>
<dbReference type="UniPathway" id="UPA00219"/>
<keyword evidence="17 18" id="KW-0132">Cell division</keyword>
<evidence type="ECO:0000256" key="12">
    <source>
        <dbReference type="ARBA" id="ARBA00022984"/>
    </source>
</evidence>
<organism evidence="21 22">
    <name type="scientific">Amedibacillus dolichus</name>
    <dbReference type="NCBI Taxonomy" id="31971"/>
    <lineage>
        <taxon>Bacteria</taxon>
        <taxon>Bacillati</taxon>
        <taxon>Bacillota</taxon>
        <taxon>Erysipelotrichia</taxon>
        <taxon>Erysipelotrichales</taxon>
        <taxon>Erysipelotrichaceae</taxon>
        <taxon>Amedibacillus</taxon>
    </lineage>
</organism>
<dbReference type="GO" id="GO:0008764">
    <property type="term" value="F:UDP-N-acetylmuramoylalanine-D-glutamate ligase activity"/>
    <property type="evidence" value="ECO:0007669"/>
    <property type="project" value="UniProtKB-UniRule"/>
</dbReference>
<evidence type="ECO:0000256" key="7">
    <source>
        <dbReference type="ARBA" id="ARBA00022490"/>
    </source>
</evidence>
<keyword evidence="11 17" id="KW-0133">Cell shape</keyword>
<dbReference type="SUPFAM" id="SSF53623">
    <property type="entry name" value="MurD-like peptide ligases, catalytic domain"/>
    <property type="match status" value="1"/>
</dbReference>
<gene>
    <name evidence="17 21" type="primary">murD</name>
    <name evidence="21" type="ORF">DWZ83_01710</name>
</gene>
<keyword evidence="9 17" id="KW-0547">Nucleotide-binding</keyword>
<dbReference type="HAMAP" id="MF_00639">
    <property type="entry name" value="MurD"/>
    <property type="match status" value="1"/>
</dbReference>
<comment type="catalytic activity">
    <reaction evidence="16 17 18">
        <text>UDP-N-acetyl-alpha-D-muramoyl-L-alanine + D-glutamate + ATP = UDP-N-acetyl-alpha-D-muramoyl-L-alanyl-D-glutamate + ADP + phosphate + H(+)</text>
        <dbReference type="Rhea" id="RHEA:16429"/>
        <dbReference type="ChEBI" id="CHEBI:15378"/>
        <dbReference type="ChEBI" id="CHEBI:29986"/>
        <dbReference type="ChEBI" id="CHEBI:30616"/>
        <dbReference type="ChEBI" id="CHEBI:43474"/>
        <dbReference type="ChEBI" id="CHEBI:83898"/>
        <dbReference type="ChEBI" id="CHEBI:83900"/>
        <dbReference type="ChEBI" id="CHEBI:456216"/>
        <dbReference type="EC" id="6.3.2.9"/>
    </reaction>
</comment>
<dbReference type="PANTHER" id="PTHR43692">
    <property type="entry name" value="UDP-N-ACETYLMURAMOYLALANINE--D-GLUTAMATE LIGASE"/>
    <property type="match status" value="1"/>
</dbReference>
<evidence type="ECO:0000256" key="13">
    <source>
        <dbReference type="ARBA" id="ARBA00023316"/>
    </source>
</evidence>
<dbReference type="Pfam" id="PF08245">
    <property type="entry name" value="Mur_ligase_M"/>
    <property type="match status" value="1"/>
</dbReference>
<evidence type="ECO:0000256" key="9">
    <source>
        <dbReference type="ARBA" id="ARBA00022741"/>
    </source>
</evidence>
<comment type="caution">
    <text evidence="21">The sequence shown here is derived from an EMBL/GenBank/DDBJ whole genome shotgun (WGS) entry which is preliminary data.</text>
</comment>